<evidence type="ECO:0000313" key="2">
    <source>
        <dbReference type="Proteomes" id="UP000799440"/>
    </source>
</evidence>
<dbReference type="Proteomes" id="UP000799440">
    <property type="component" value="Unassembled WGS sequence"/>
</dbReference>
<gene>
    <name evidence="1" type="ORF">M011DRAFT_529553</name>
</gene>
<accession>A0A6A6V0K4</accession>
<dbReference type="AlphaFoldDB" id="A0A6A6V0K4"/>
<keyword evidence="2" id="KW-1185">Reference proteome</keyword>
<proteinExistence type="predicted"/>
<reference evidence="1" key="1">
    <citation type="journal article" date="2020" name="Stud. Mycol.">
        <title>101 Dothideomycetes genomes: a test case for predicting lifestyles and emergence of pathogens.</title>
        <authorList>
            <person name="Haridas S."/>
            <person name="Albert R."/>
            <person name="Binder M."/>
            <person name="Bloem J."/>
            <person name="Labutti K."/>
            <person name="Salamov A."/>
            <person name="Andreopoulos B."/>
            <person name="Baker S."/>
            <person name="Barry K."/>
            <person name="Bills G."/>
            <person name="Bluhm B."/>
            <person name="Cannon C."/>
            <person name="Castanera R."/>
            <person name="Culley D."/>
            <person name="Daum C."/>
            <person name="Ezra D."/>
            <person name="Gonzalez J."/>
            <person name="Henrissat B."/>
            <person name="Kuo A."/>
            <person name="Liang C."/>
            <person name="Lipzen A."/>
            <person name="Lutzoni F."/>
            <person name="Magnuson J."/>
            <person name="Mondo S."/>
            <person name="Nolan M."/>
            <person name="Ohm R."/>
            <person name="Pangilinan J."/>
            <person name="Park H.-J."/>
            <person name="Ramirez L."/>
            <person name="Alfaro M."/>
            <person name="Sun H."/>
            <person name="Tritt A."/>
            <person name="Yoshinaga Y."/>
            <person name="Zwiers L.-H."/>
            <person name="Turgeon B."/>
            <person name="Goodwin S."/>
            <person name="Spatafora J."/>
            <person name="Crous P."/>
            <person name="Grigoriev I."/>
        </authorList>
    </citation>
    <scope>NUCLEOTIDE SEQUENCE</scope>
    <source>
        <strain evidence="1">CBS 119925</strain>
    </source>
</reference>
<dbReference type="EMBL" id="MU006603">
    <property type="protein sequence ID" value="KAF2742841.1"/>
    <property type="molecule type" value="Genomic_DNA"/>
</dbReference>
<sequence>MISFYDADAKETDWHALRLVNRATKAELEAVVLKTTQKRLQLLKSSNHPLYSHLVERPLLTIRDTQRLRLRIKRSNLWRPFVAPPPPGSTTNLAFFDPLDPRMTNDLLPSSIRIVELDISRSVDGWQARVFEQKVFRYLALKYRGVRKIELVSGAREYELPRTVLYDEAVIRGRCNHGPVIMGQ</sequence>
<organism evidence="1 2">
    <name type="scientific">Sporormia fimetaria CBS 119925</name>
    <dbReference type="NCBI Taxonomy" id="1340428"/>
    <lineage>
        <taxon>Eukaryota</taxon>
        <taxon>Fungi</taxon>
        <taxon>Dikarya</taxon>
        <taxon>Ascomycota</taxon>
        <taxon>Pezizomycotina</taxon>
        <taxon>Dothideomycetes</taxon>
        <taxon>Pleosporomycetidae</taxon>
        <taxon>Pleosporales</taxon>
        <taxon>Sporormiaceae</taxon>
        <taxon>Sporormia</taxon>
    </lineage>
</organism>
<evidence type="ECO:0000313" key="1">
    <source>
        <dbReference type="EMBL" id="KAF2742841.1"/>
    </source>
</evidence>
<protein>
    <submittedName>
        <fullName evidence="1">Uncharacterized protein</fullName>
    </submittedName>
</protein>
<name>A0A6A6V0K4_9PLEO</name>